<dbReference type="EMBL" id="FSRU01000002">
    <property type="protein sequence ID" value="SIO64578.1"/>
    <property type="molecule type" value="Genomic_DNA"/>
</dbReference>
<evidence type="ECO:0000313" key="3">
    <source>
        <dbReference type="Proteomes" id="UP000185151"/>
    </source>
</evidence>
<dbReference type="OrthoDB" id="9026404at2"/>
<proteinExistence type="predicted"/>
<gene>
    <name evidence="2" type="ORF">SAMN05444165_6353</name>
</gene>
<reference evidence="2 3" key="1">
    <citation type="submission" date="2016-11" db="EMBL/GenBank/DDBJ databases">
        <authorList>
            <person name="Jaros S."/>
            <person name="Januszkiewicz K."/>
            <person name="Wedrychowicz H."/>
        </authorList>
    </citation>
    <scope>NUCLEOTIDE SEQUENCE [LARGE SCALE GENOMIC DNA]</scope>
    <source>
        <strain evidence="2 3">GAS95</strain>
    </source>
</reference>
<keyword evidence="1" id="KW-0812">Transmembrane</keyword>
<feature type="transmembrane region" description="Helical" evidence="1">
    <location>
        <begin position="32"/>
        <end position="54"/>
    </location>
</feature>
<dbReference type="RefSeq" id="WP_074301194.1">
    <property type="nucleotide sequence ID" value="NZ_FSRU01000002.1"/>
</dbReference>
<keyword evidence="1" id="KW-0472">Membrane</keyword>
<evidence type="ECO:0000313" key="2">
    <source>
        <dbReference type="EMBL" id="SIO64578.1"/>
    </source>
</evidence>
<name>A0A1N6L737_9BURK</name>
<keyword evidence="3" id="KW-1185">Reference proteome</keyword>
<sequence length="128" mass="13442">MLYLKNTLGGLSRSLHDTALQTFQGPYRWLKLALYVVMFVLPGGSLGVMFFAWLDHRRNGRAAKAAALVAPVALLGNAGAIKPATAVKPVAPALAQGIATACQPRAEAPACRAAAGKQARQTTADLRC</sequence>
<protein>
    <submittedName>
        <fullName evidence="2">Uncharacterized protein</fullName>
    </submittedName>
</protein>
<keyword evidence="1" id="KW-1133">Transmembrane helix</keyword>
<evidence type="ECO:0000256" key="1">
    <source>
        <dbReference type="SAM" id="Phobius"/>
    </source>
</evidence>
<dbReference type="Proteomes" id="UP000185151">
    <property type="component" value="Unassembled WGS sequence"/>
</dbReference>
<organism evidence="2 3">
    <name type="scientific">Paraburkholderia phenazinium</name>
    <dbReference type="NCBI Taxonomy" id="60549"/>
    <lineage>
        <taxon>Bacteria</taxon>
        <taxon>Pseudomonadati</taxon>
        <taxon>Pseudomonadota</taxon>
        <taxon>Betaproteobacteria</taxon>
        <taxon>Burkholderiales</taxon>
        <taxon>Burkholderiaceae</taxon>
        <taxon>Paraburkholderia</taxon>
    </lineage>
</organism>
<accession>A0A1N6L737</accession>
<dbReference type="AlphaFoldDB" id="A0A1N6L737"/>